<gene>
    <name evidence="1" type="ORF">A2719_02570</name>
</gene>
<dbReference type="AlphaFoldDB" id="A0A1G2G0J7"/>
<accession>A0A1G2G0J7</accession>
<dbReference type="EMBL" id="MHNK01000010">
    <property type="protein sequence ID" value="OGZ43826.1"/>
    <property type="molecule type" value="Genomic_DNA"/>
</dbReference>
<organism evidence="1 2">
    <name type="scientific">Candidatus Ryanbacteria bacterium RIFCSPHIGHO2_01_FULL_45_22</name>
    <dbReference type="NCBI Taxonomy" id="1802114"/>
    <lineage>
        <taxon>Bacteria</taxon>
        <taxon>Candidatus Ryaniibacteriota</taxon>
    </lineage>
</organism>
<evidence type="ECO:0000313" key="2">
    <source>
        <dbReference type="Proteomes" id="UP000177480"/>
    </source>
</evidence>
<protein>
    <submittedName>
        <fullName evidence="1">Uncharacterized protein</fullName>
    </submittedName>
</protein>
<comment type="caution">
    <text evidence="1">The sequence shown here is derived from an EMBL/GenBank/DDBJ whole genome shotgun (WGS) entry which is preliminary data.</text>
</comment>
<proteinExistence type="predicted"/>
<reference evidence="1 2" key="1">
    <citation type="journal article" date="2016" name="Nat. Commun.">
        <title>Thousands of microbial genomes shed light on interconnected biogeochemical processes in an aquifer system.</title>
        <authorList>
            <person name="Anantharaman K."/>
            <person name="Brown C.T."/>
            <person name="Hug L.A."/>
            <person name="Sharon I."/>
            <person name="Castelle C.J."/>
            <person name="Probst A.J."/>
            <person name="Thomas B.C."/>
            <person name="Singh A."/>
            <person name="Wilkins M.J."/>
            <person name="Karaoz U."/>
            <person name="Brodie E.L."/>
            <person name="Williams K.H."/>
            <person name="Hubbard S.S."/>
            <person name="Banfield J.F."/>
        </authorList>
    </citation>
    <scope>NUCLEOTIDE SEQUENCE [LARGE SCALE GENOMIC DNA]</scope>
</reference>
<name>A0A1G2G0J7_9BACT</name>
<dbReference type="STRING" id="1802114.A2719_02570"/>
<sequence>MAYRGQGGAGIIKTLTIAPYEGGYEDCGLHYAYDPTNIVVIACETTELPIISPLRIAKSPVDIRGIVLVALNDLMASKIHIQTTGGIKALRKL</sequence>
<evidence type="ECO:0000313" key="1">
    <source>
        <dbReference type="EMBL" id="OGZ43826.1"/>
    </source>
</evidence>
<dbReference type="Proteomes" id="UP000177480">
    <property type="component" value="Unassembled WGS sequence"/>
</dbReference>